<feature type="domain" description="Trafficking protein particle complex II-specific subunit 65 IgD3" evidence="2">
    <location>
        <begin position="423"/>
        <end position="612"/>
    </location>
</feature>
<dbReference type="InterPro" id="IPR055420">
    <property type="entry name" value="IgD3_Trs65"/>
</dbReference>
<dbReference type="GO" id="GO:0006891">
    <property type="term" value="P:intra-Golgi vesicle-mediated transport"/>
    <property type="evidence" value="ECO:0007669"/>
    <property type="project" value="InterPro"/>
</dbReference>
<protein>
    <recommendedName>
        <fullName evidence="2">Trafficking protein particle complex II-specific subunit 65 IgD3 domain-containing protein</fullName>
    </recommendedName>
</protein>
<proteinExistence type="predicted"/>
<evidence type="ECO:0000313" key="3">
    <source>
        <dbReference type="EMBL" id="KAK5091048.1"/>
    </source>
</evidence>
<dbReference type="Proteomes" id="UP001309876">
    <property type="component" value="Unassembled WGS sequence"/>
</dbReference>
<dbReference type="PANTHER" id="PTHR28159:SF1">
    <property type="entry name" value="TRAFFICKING PROTEIN PARTICLE COMPLEX II-SPECIFIC SUBUNIT 65"/>
    <property type="match status" value="1"/>
</dbReference>
<dbReference type="InterPro" id="IPR024662">
    <property type="entry name" value="Trs65"/>
</dbReference>
<dbReference type="PANTHER" id="PTHR28159">
    <property type="entry name" value="TRAFFICKING PROTEIN PARTICLE COMPLEX II-SPECIFIC SUBUNIT 65"/>
    <property type="match status" value="1"/>
</dbReference>
<comment type="caution">
    <text evidence="3">The sequence shown here is derived from an EMBL/GenBank/DDBJ whole genome shotgun (WGS) entry which is preliminary data.</text>
</comment>
<dbReference type="EMBL" id="JAVRRJ010000001">
    <property type="protein sequence ID" value="KAK5091048.1"/>
    <property type="molecule type" value="Genomic_DNA"/>
</dbReference>
<dbReference type="AlphaFoldDB" id="A0AAN7T621"/>
<evidence type="ECO:0000259" key="2">
    <source>
        <dbReference type="Pfam" id="PF12735"/>
    </source>
</evidence>
<sequence length="615" mass="67444">MPLDQNDTKLLHDVTASIVVPAHPIAPPAEILSRHSGVKERTTFFYDESLKILVLLDCPACPEERLEKILQRLEIRVDAWALTSRDGDEKSPSEGGTTRDLIASESVIKADDPVTLVKQDDQTDGIRLQLVWELHLTLGRPRVRSPDQKVVFVPVATVIDKDLDDDQDEFLEPFTLLEPNLFQPLGALPSAANPYLPLSRSERVAPPPQKDNRIRLKHQSTEPIRAFAAIMPRLKYNKIHTLPAVPKTIASLDIEMNPFEDLRGRIEEIEVSMANGTVASLMPDPLPIPCQSKDCVTFLYDLQSTRKSGTNTPLEQTNIHTSSSSNQSVDVLSVRIVVSLFIDSTTTATITTSWTSNIDVSLALNPAFGTPSQTLQRTNRPTSLNFTPYPDPGKSQARDRSSVGGVRTASTSLQHQVIPTSIPRQSPSAGLSISFEAPDEPVHVGVPFTWRVLIVNNTRTSAKLAIVPLPRIQRPTNPNQHFAKRYAPKASSTSIIPLTAISTTKQHSRSTTNPHNTAKAVVDEHVLYALHHQSPMAGATAVPPETDLMSLTAELRIGPLSPRACHEAEIKFIAFKTGTLTIEAMRVVDLTREGEGGVGVISDIRELPEIVVVEG</sequence>
<reference evidence="3 4" key="1">
    <citation type="submission" date="2023-08" db="EMBL/GenBank/DDBJ databases">
        <title>Black Yeasts Isolated from many extreme environments.</title>
        <authorList>
            <person name="Coleine C."/>
            <person name="Stajich J.E."/>
            <person name="Selbmann L."/>
        </authorList>
    </citation>
    <scope>NUCLEOTIDE SEQUENCE [LARGE SCALE GENOMIC DNA]</scope>
    <source>
        <strain evidence="3 4">CCFEE 5910</strain>
    </source>
</reference>
<feature type="region of interest" description="Disordered" evidence="1">
    <location>
        <begin position="371"/>
        <end position="412"/>
    </location>
</feature>
<feature type="compositionally biased region" description="Polar residues" evidence="1">
    <location>
        <begin position="371"/>
        <end position="386"/>
    </location>
</feature>
<dbReference type="GO" id="GO:1990071">
    <property type="term" value="C:TRAPPII protein complex"/>
    <property type="evidence" value="ECO:0007669"/>
    <property type="project" value="InterPro"/>
</dbReference>
<evidence type="ECO:0000256" key="1">
    <source>
        <dbReference type="SAM" id="MobiDB-lite"/>
    </source>
</evidence>
<accession>A0AAN7T621</accession>
<dbReference type="Pfam" id="PF12735">
    <property type="entry name" value="IgD3_Trs65"/>
    <property type="match status" value="1"/>
</dbReference>
<evidence type="ECO:0000313" key="4">
    <source>
        <dbReference type="Proteomes" id="UP001309876"/>
    </source>
</evidence>
<organism evidence="3 4">
    <name type="scientific">Lithohypha guttulata</name>
    <dbReference type="NCBI Taxonomy" id="1690604"/>
    <lineage>
        <taxon>Eukaryota</taxon>
        <taxon>Fungi</taxon>
        <taxon>Dikarya</taxon>
        <taxon>Ascomycota</taxon>
        <taxon>Pezizomycotina</taxon>
        <taxon>Eurotiomycetes</taxon>
        <taxon>Chaetothyriomycetidae</taxon>
        <taxon>Chaetothyriales</taxon>
        <taxon>Trichomeriaceae</taxon>
        <taxon>Lithohypha</taxon>
    </lineage>
</organism>
<gene>
    <name evidence="3" type="ORF">LTR05_001228</name>
</gene>
<keyword evidence="4" id="KW-1185">Reference proteome</keyword>
<dbReference type="GO" id="GO:0005802">
    <property type="term" value="C:trans-Golgi network"/>
    <property type="evidence" value="ECO:0007669"/>
    <property type="project" value="TreeGrafter"/>
</dbReference>
<name>A0AAN7T621_9EURO</name>